<dbReference type="Proteomes" id="UP001167831">
    <property type="component" value="Unassembled WGS sequence"/>
</dbReference>
<name>A0AAW7JNZ7_9BACT</name>
<dbReference type="EMBL" id="JAUEIF010000011">
    <property type="protein sequence ID" value="MDN0025993.1"/>
    <property type="molecule type" value="Genomic_DNA"/>
</dbReference>
<reference evidence="2" key="2">
    <citation type="submission" date="2023-08" db="EMBL/GenBank/DDBJ databases">
        <title>Identification and characterization of horizontal gene transfer across gut microbiota members of farm animals based on homology search.</title>
        <authorList>
            <person name="Schwarzerova J."/>
            <person name="Nykrynova M."/>
            <person name="Jureckova K."/>
            <person name="Cejkova D."/>
            <person name="Rychlik I."/>
        </authorList>
    </citation>
    <scope>NUCLEOTIDE SEQUENCE</scope>
    <source>
        <strain evidence="2">ET15</strain>
        <strain evidence="1">ET37</strain>
    </source>
</reference>
<dbReference type="Gene3D" id="2.30.260.10">
    <property type="entry name" value="putative xylanase like domain"/>
    <property type="match status" value="1"/>
</dbReference>
<keyword evidence="3" id="KW-1185">Reference proteome</keyword>
<sequence length="233" mass="27251">MYFARKLKSVPYVARTLEGGECERLVVNLRQLDCTTYVENVIALYLCIKNEKTTFRDFCNYLRNIRYENGIVTYPTRLHYFSYWIEQNTLTGIVREIVPQDSSVTEDSEYDIYYMSSNPEKYPALRKDTSLIDDISEMEKYFDGKTYRYIPKAKLKNPESLQAYIKDGDIIAIVTNKKGLDISHIGFAAWHKGNLHLLNASSIHKKVVEEPMSLYKYMMRHPSQTGIRIIRVL</sequence>
<dbReference type="SUPFAM" id="SSF54001">
    <property type="entry name" value="Cysteine proteinases"/>
    <property type="match status" value="1"/>
</dbReference>
<organism evidence="2 4">
    <name type="scientific">Leyella lascolaii</name>
    <dbReference type="NCBI Taxonomy" id="1776379"/>
    <lineage>
        <taxon>Bacteria</taxon>
        <taxon>Pseudomonadati</taxon>
        <taxon>Bacteroidota</taxon>
        <taxon>Bacteroidia</taxon>
        <taxon>Bacteroidales</taxon>
        <taxon>Prevotellaceae</taxon>
        <taxon>Leyella</taxon>
    </lineage>
</organism>
<protein>
    <submittedName>
        <fullName evidence="2">DUF1460 domain-containing protein</fullName>
    </submittedName>
</protein>
<gene>
    <name evidence="1" type="ORF">QVN81_11585</name>
    <name evidence="2" type="ORF">QVN84_10750</name>
</gene>
<dbReference type="Proteomes" id="UP001168478">
    <property type="component" value="Unassembled WGS sequence"/>
</dbReference>
<dbReference type="EMBL" id="JAUEIE010000016">
    <property type="protein sequence ID" value="MDN0023650.1"/>
    <property type="molecule type" value="Genomic_DNA"/>
</dbReference>
<dbReference type="InterPro" id="IPR038765">
    <property type="entry name" value="Papain-like_cys_pep_sf"/>
</dbReference>
<comment type="caution">
    <text evidence="2">The sequence shown here is derived from an EMBL/GenBank/DDBJ whole genome shotgun (WGS) entry which is preliminary data.</text>
</comment>
<evidence type="ECO:0000313" key="2">
    <source>
        <dbReference type="EMBL" id="MDN0025993.1"/>
    </source>
</evidence>
<accession>A0AAW7JNZ7</accession>
<evidence type="ECO:0000313" key="3">
    <source>
        <dbReference type="Proteomes" id="UP001167831"/>
    </source>
</evidence>
<dbReference type="RefSeq" id="WP_289826147.1">
    <property type="nucleotide sequence ID" value="NZ_JAUEIE010000016.1"/>
</dbReference>
<proteinExistence type="predicted"/>
<dbReference type="Pfam" id="PF07313">
    <property type="entry name" value="AmiA-like"/>
    <property type="match status" value="1"/>
</dbReference>
<evidence type="ECO:0000313" key="4">
    <source>
        <dbReference type="Proteomes" id="UP001168478"/>
    </source>
</evidence>
<evidence type="ECO:0000313" key="1">
    <source>
        <dbReference type="EMBL" id="MDN0023650.1"/>
    </source>
</evidence>
<dbReference type="Gene3D" id="1.10.3670.10">
    <property type="entry name" value="Putative xylanase like domain"/>
    <property type="match status" value="1"/>
</dbReference>
<dbReference type="InterPro" id="IPR010846">
    <property type="entry name" value="AmiA-like"/>
</dbReference>
<dbReference type="AlphaFoldDB" id="A0AAW7JNZ7"/>
<reference evidence="2" key="1">
    <citation type="submission" date="2023-06" db="EMBL/GenBank/DDBJ databases">
        <authorList>
            <person name="Zeman M."/>
            <person name="Kubasova T."/>
            <person name="Jahodarova E."/>
            <person name="Nykrynova M."/>
            <person name="Rychlik I."/>
        </authorList>
    </citation>
    <scope>NUCLEOTIDE SEQUENCE</scope>
    <source>
        <strain evidence="2">ET15</strain>
        <strain evidence="1">ET37</strain>
    </source>
</reference>